<name>A0AAP0HXV0_9MAGN</name>
<evidence type="ECO:0000313" key="3">
    <source>
        <dbReference type="Proteomes" id="UP001419268"/>
    </source>
</evidence>
<evidence type="ECO:0000313" key="2">
    <source>
        <dbReference type="EMBL" id="KAK9100395.1"/>
    </source>
</evidence>
<protein>
    <recommendedName>
        <fullName evidence="1">DUF4219 domain-containing protein</fullName>
    </recommendedName>
</protein>
<organism evidence="2 3">
    <name type="scientific">Stephania cephalantha</name>
    <dbReference type="NCBI Taxonomy" id="152367"/>
    <lineage>
        <taxon>Eukaryota</taxon>
        <taxon>Viridiplantae</taxon>
        <taxon>Streptophyta</taxon>
        <taxon>Embryophyta</taxon>
        <taxon>Tracheophyta</taxon>
        <taxon>Spermatophyta</taxon>
        <taxon>Magnoliopsida</taxon>
        <taxon>Ranunculales</taxon>
        <taxon>Menispermaceae</taxon>
        <taxon>Menispermoideae</taxon>
        <taxon>Cissampelideae</taxon>
        <taxon>Stephania</taxon>
    </lineage>
</organism>
<dbReference type="InterPro" id="IPR025314">
    <property type="entry name" value="DUF4219"/>
</dbReference>
<dbReference type="EMBL" id="JBBNAG010000010">
    <property type="protein sequence ID" value="KAK9100395.1"/>
    <property type="molecule type" value="Genomic_DNA"/>
</dbReference>
<proteinExistence type="predicted"/>
<feature type="domain" description="DUF4219" evidence="1">
    <location>
        <begin position="19"/>
        <end position="44"/>
    </location>
</feature>
<keyword evidence="3" id="KW-1185">Reference proteome</keyword>
<comment type="caution">
    <text evidence="2">The sequence shown here is derived from an EMBL/GenBank/DDBJ whole genome shotgun (WGS) entry which is preliminary data.</text>
</comment>
<accession>A0AAP0HXV0</accession>
<dbReference type="Pfam" id="PF13961">
    <property type="entry name" value="DUF4219"/>
    <property type="match status" value="1"/>
</dbReference>
<gene>
    <name evidence="2" type="ORF">Scep_023825</name>
</gene>
<dbReference type="AlphaFoldDB" id="A0AAP0HXV0"/>
<evidence type="ECO:0000259" key="1">
    <source>
        <dbReference type="Pfam" id="PF13961"/>
    </source>
</evidence>
<reference evidence="2 3" key="1">
    <citation type="submission" date="2024-01" db="EMBL/GenBank/DDBJ databases">
        <title>Genome assemblies of Stephania.</title>
        <authorList>
            <person name="Yang L."/>
        </authorList>
    </citation>
    <scope>NUCLEOTIDE SEQUENCE [LARGE SCALE GENOMIC DNA]</scope>
    <source>
        <strain evidence="2">JXDWG</strain>
        <tissue evidence="2">Leaf</tissue>
    </source>
</reference>
<sequence length="68" mass="7910">MSCPMEEKDAVSRPISTILDGSNYPLWSQQIKSFLIGHKLWRIVTGDIVKPKQSEKEPDNKYFDRVEE</sequence>
<dbReference type="Proteomes" id="UP001419268">
    <property type="component" value="Unassembled WGS sequence"/>
</dbReference>